<evidence type="ECO:0000313" key="1">
    <source>
        <dbReference type="EMBL" id="MBT0663468.1"/>
    </source>
</evidence>
<comment type="caution">
    <text evidence="1">The sequence shown here is derived from an EMBL/GenBank/DDBJ whole genome shotgun (WGS) entry which is preliminary data.</text>
</comment>
<evidence type="ECO:0000313" key="2">
    <source>
        <dbReference type="Proteomes" id="UP000811899"/>
    </source>
</evidence>
<dbReference type="InterPro" id="IPR036102">
    <property type="entry name" value="OsmC/Ohrsf"/>
</dbReference>
<dbReference type="SUPFAM" id="SSF82784">
    <property type="entry name" value="OsmC-like"/>
    <property type="match status" value="1"/>
</dbReference>
<dbReference type="EMBL" id="JAHCVJ010000001">
    <property type="protein sequence ID" value="MBT0663468.1"/>
    <property type="molecule type" value="Genomic_DNA"/>
</dbReference>
<organism evidence="1 2">
    <name type="scientific">Geoanaerobacter pelophilus</name>
    <dbReference type="NCBI Taxonomy" id="60036"/>
    <lineage>
        <taxon>Bacteria</taxon>
        <taxon>Pseudomonadati</taxon>
        <taxon>Thermodesulfobacteriota</taxon>
        <taxon>Desulfuromonadia</taxon>
        <taxon>Geobacterales</taxon>
        <taxon>Geobacteraceae</taxon>
        <taxon>Geoanaerobacter</taxon>
    </lineage>
</organism>
<dbReference type="InterPro" id="IPR003718">
    <property type="entry name" value="OsmC/Ohr_fam"/>
</dbReference>
<gene>
    <name evidence="1" type="ORF">KI809_04055</name>
</gene>
<dbReference type="RefSeq" id="WP_214170206.1">
    <property type="nucleotide sequence ID" value="NZ_JAHCVJ010000001.1"/>
</dbReference>
<dbReference type="AlphaFoldDB" id="A0AAW4KXW3"/>
<protein>
    <submittedName>
        <fullName evidence="1">OsmC family protein</fullName>
    </submittedName>
</protein>
<proteinExistence type="predicted"/>
<dbReference type="PANTHER" id="PTHR39624:SF2">
    <property type="entry name" value="OSMC-LIKE PROTEIN"/>
    <property type="match status" value="1"/>
</dbReference>
<keyword evidence="2" id="KW-1185">Reference proteome</keyword>
<dbReference type="Proteomes" id="UP000811899">
    <property type="component" value="Unassembled WGS sequence"/>
</dbReference>
<accession>A0AAW4KXW3</accession>
<dbReference type="InterPro" id="IPR015946">
    <property type="entry name" value="KH_dom-like_a/b"/>
</dbReference>
<dbReference type="Pfam" id="PF02566">
    <property type="entry name" value="OsmC"/>
    <property type="match status" value="1"/>
</dbReference>
<dbReference type="PANTHER" id="PTHR39624">
    <property type="entry name" value="PROTEIN INVOLVED IN RIMO-MEDIATED BETA-METHYLTHIOLATION OF RIBOSOMAL PROTEIN S12 YCAO"/>
    <property type="match status" value="1"/>
</dbReference>
<name>A0AAW4KXW3_9BACT</name>
<sequence length="134" mass="14619">MEMLIRLGTGMKVTAEFDNFSIVTDQPPSSGGDGSAPTPFQLFLASLGTCAGVYIASFCQQRGISSERITIHQKMEHTEGEDGKKRLARVSLEIRVPEDFPQKYHNALIKTAELCAVKKAVMDPPEFSISTVVA</sequence>
<dbReference type="Gene3D" id="3.30.300.20">
    <property type="match status" value="1"/>
</dbReference>
<reference evidence="1 2" key="1">
    <citation type="submission" date="2021-05" db="EMBL/GenBank/DDBJ databases">
        <title>The draft genome of Geobacter pelophilus DSM 12255.</title>
        <authorList>
            <person name="Xu Z."/>
            <person name="Masuda Y."/>
            <person name="Itoh H."/>
            <person name="Senoo K."/>
        </authorList>
    </citation>
    <scope>NUCLEOTIDE SEQUENCE [LARGE SCALE GENOMIC DNA]</scope>
    <source>
        <strain evidence="1 2">DSM 12255</strain>
    </source>
</reference>